<reference evidence="4 5" key="1">
    <citation type="submission" date="2013-06" db="EMBL/GenBank/DDBJ databases">
        <title>Complete genome sequence of Paenibacillus mucilaginosus K02.</title>
        <authorList>
            <person name="Xiao B."/>
            <person name="Sun L."/>
            <person name="Xiao L."/>
            <person name="Lian B."/>
        </authorList>
    </citation>
    <scope>NUCLEOTIDE SEQUENCE [LARGE SCALE GENOMIC DNA]</scope>
    <source>
        <strain evidence="4 5">K02</strain>
    </source>
</reference>
<gene>
    <name evidence="4" type="ORF">B2K_39610</name>
</gene>
<feature type="domain" description="SLH" evidence="3">
    <location>
        <begin position="578"/>
        <end position="635"/>
    </location>
</feature>
<evidence type="ECO:0000313" key="5">
    <source>
        <dbReference type="Proteomes" id="UP000007392"/>
    </source>
</evidence>
<feature type="domain" description="SLH" evidence="3">
    <location>
        <begin position="636"/>
        <end position="699"/>
    </location>
</feature>
<dbReference type="Pfam" id="PF20578">
    <property type="entry name" value="aBig_2"/>
    <property type="match status" value="3"/>
</dbReference>
<dbReference type="OrthoDB" id="2480681at2"/>
<dbReference type="EMBL" id="CP003422">
    <property type="protein sequence ID" value="AGN70725.1"/>
    <property type="molecule type" value="Genomic_DNA"/>
</dbReference>
<organism evidence="4 5">
    <name type="scientific">Paenibacillus mucilaginosus K02</name>
    <dbReference type="NCBI Taxonomy" id="997761"/>
    <lineage>
        <taxon>Bacteria</taxon>
        <taxon>Bacillati</taxon>
        <taxon>Bacillota</taxon>
        <taxon>Bacilli</taxon>
        <taxon>Bacillales</taxon>
        <taxon>Paenibacillaceae</taxon>
        <taxon>Paenibacillus</taxon>
    </lineage>
</organism>
<dbReference type="HOGENOM" id="CLU_012908_0_0_9"/>
<feature type="signal peptide" evidence="2">
    <location>
        <begin position="1"/>
        <end position="33"/>
    </location>
</feature>
<dbReference type="KEGG" id="pmw:B2K_39610"/>
<feature type="domain" description="SLH" evidence="3">
    <location>
        <begin position="700"/>
        <end position="761"/>
    </location>
</feature>
<dbReference type="PANTHER" id="PTHR43308">
    <property type="entry name" value="OUTER MEMBRANE PROTEIN ALPHA-RELATED"/>
    <property type="match status" value="1"/>
</dbReference>
<evidence type="ECO:0000256" key="2">
    <source>
        <dbReference type="SAM" id="SignalP"/>
    </source>
</evidence>
<accession>R9UPZ1</accession>
<dbReference type="Proteomes" id="UP000007392">
    <property type="component" value="Chromosome"/>
</dbReference>
<feature type="compositionally biased region" description="Pro residues" evidence="1">
    <location>
        <begin position="527"/>
        <end position="544"/>
    </location>
</feature>
<evidence type="ECO:0000256" key="1">
    <source>
        <dbReference type="SAM" id="MobiDB-lite"/>
    </source>
</evidence>
<feature type="compositionally biased region" description="Gly residues" evidence="1">
    <location>
        <begin position="498"/>
        <end position="523"/>
    </location>
</feature>
<sequence length="766" mass="79458">MYRIRFTRRFMNALLAAALVLSPLGGGAPTVLASGNSIGLKVNTYDVLVYKRGDIASISIRGDQLGLPSDADAEELHIQLTYDGDVFDTYNYTVPMLNGGWQYTDPSYYSVGPNLSGNATLDAPIVVDNGDGTYTMDLNIKADDPDHPIQAGSDEVVLDLIMDVKSDAPAVSTSIVFTTVTMKSANGSIITTNQDAGVFSLTDANVSVFLPDDEAVAEDTSGLAIGYAVNESAAGVQSNVTLPPTGENGSTILWSSSDPSVISEAGTVQRPAVGQGNASVDLTAAITKGHVTDTKMFTLTVLEQTLSDAQAVAEAREALSVGYLPGDSAGAVTRNVILPVNALHDTAVTWTSTNADRVDASGTVTRGDTTETVQVTATISKGAVTLEKTFDLTVLMSDAAAVAIDKAALLVGLQPNDQTDSVTGNVTLPATGLNGTTITWSSDKTNVISDTGTVVRPSYSSGNAAVVLTATVQKGQAQDTKPFTLTVLEAAQTSSEGSNGGSDEGSNSNGGSGGGGGGGGGGTSTPTPTPTPTIPVPETTPAPPKPEHAGIFNSSVVKSDSNVKENVLAKVEEAKKAAAPAEVSDTKGHWAQKTLDLFVRLNVIQGYEDGTAKPDQTISRAEFVSILSRLFQVSGDKQVALQDIGGHWANEAIKQFAAAGVIGGYGDGTFQPDRTISREEIVVIMSRLINMNQLNKNKAIGTFQDAGESYAKDTIQAAAEAGIIQGKGPGRFEPKSSSTRAEALQIILNTLNLNSEIATLLDSLES</sequence>
<proteinExistence type="predicted"/>
<dbReference type="AlphaFoldDB" id="R9UPZ1"/>
<feature type="region of interest" description="Disordered" evidence="1">
    <location>
        <begin position="492"/>
        <end position="556"/>
    </location>
</feature>
<name>R9UPZ1_9BACL</name>
<keyword evidence="2" id="KW-0732">Signal</keyword>
<dbReference type="InterPro" id="IPR046780">
    <property type="entry name" value="aBig_2"/>
</dbReference>
<evidence type="ECO:0000259" key="3">
    <source>
        <dbReference type="PROSITE" id="PS51272"/>
    </source>
</evidence>
<protein>
    <recommendedName>
        <fullName evidence="3">SLH domain-containing protein</fullName>
    </recommendedName>
</protein>
<dbReference type="RefSeq" id="WP_016362691.1">
    <property type="nucleotide sequence ID" value="NC_017672.3"/>
</dbReference>
<feature type="chain" id="PRO_5004480503" description="SLH domain-containing protein" evidence="2">
    <location>
        <begin position="34"/>
        <end position="766"/>
    </location>
</feature>
<dbReference type="PROSITE" id="PS51272">
    <property type="entry name" value="SLH"/>
    <property type="match status" value="3"/>
</dbReference>
<evidence type="ECO:0000313" key="4">
    <source>
        <dbReference type="EMBL" id="AGN70725.1"/>
    </source>
</evidence>
<dbReference type="InterPro" id="IPR051465">
    <property type="entry name" value="Cell_Envelope_Struct_Comp"/>
</dbReference>
<dbReference type="Pfam" id="PF00395">
    <property type="entry name" value="SLH"/>
    <property type="match status" value="3"/>
</dbReference>
<dbReference type="InterPro" id="IPR001119">
    <property type="entry name" value="SLH_dom"/>
</dbReference>